<comment type="caution">
    <text evidence="2">The sequence shown here is derived from an EMBL/GenBank/DDBJ whole genome shotgun (WGS) entry which is preliminary data.</text>
</comment>
<reference evidence="2 3" key="1">
    <citation type="journal article" date="2018" name="Antonie Van Leeuwenhoek">
        <title>Larkinella terrae sp. nov., isolated from soil on Jeju Island, South Korea.</title>
        <authorList>
            <person name="Ten L.N."/>
            <person name="Jeon J."/>
            <person name="Park S.J."/>
            <person name="Park S."/>
            <person name="Lee S.Y."/>
            <person name="Kim M.K."/>
            <person name="Jung H.Y."/>
        </authorList>
    </citation>
    <scope>NUCLEOTIDE SEQUENCE [LARGE SCALE GENOMIC DNA]</scope>
    <source>
        <strain evidence="2 3">KCTC 52001</strain>
    </source>
</reference>
<protein>
    <submittedName>
        <fullName evidence="2">DUF1080 domain-containing protein</fullName>
    </submittedName>
</protein>
<feature type="domain" description="3-keto-alpha-glucoside-1,2-lyase/3-keto-2-hydroxy-glucal hydratase" evidence="1">
    <location>
        <begin position="62"/>
        <end position="301"/>
    </location>
</feature>
<evidence type="ECO:0000259" key="1">
    <source>
        <dbReference type="Pfam" id="PF06439"/>
    </source>
</evidence>
<dbReference type="GO" id="GO:0016787">
    <property type="term" value="F:hydrolase activity"/>
    <property type="evidence" value="ECO:0007669"/>
    <property type="project" value="InterPro"/>
</dbReference>
<evidence type="ECO:0000313" key="2">
    <source>
        <dbReference type="EMBL" id="MRS62805.1"/>
    </source>
</evidence>
<organism evidence="2 3">
    <name type="scientific">Larkinella terrae</name>
    <dbReference type="NCBI Taxonomy" id="2025311"/>
    <lineage>
        <taxon>Bacteria</taxon>
        <taxon>Pseudomonadati</taxon>
        <taxon>Bacteroidota</taxon>
        <taxon>Cytophagia</taxon>
        <taxon>Cytophagales</taxon>
        <taxon>Spirosomataceae</taxon>
        <taxon>Larkinella</taxon>
    </lineage>
</organism>
<keyword evidence="3" id="KW-1185">Reference proteome</keyword>
<dbReference type="EMBL" id="WJXZ01000009">
    <property type="protein sequence ID" value="MRS62805.1"/>
    <property type="molecule type" value="Genomic_DNA"/>
</dbReference>
<name>A0A7K0ELY7_9BACT</name>
<dbReference type="RefSeq" id="WP_154176171.1">
    <property type="nucleotide sequence ID" value="NZ_WJXZ01000009.1"/>
</dbReference>
<dbReference type="AlphaFoldDB" id="A0A7K0ELY7"/>
<accession>A0A7K0ELY7</accession>
<dbReference type="Pfam" id="PF06439">
    <property type="entry name" value="3keto-disac_hyd"/>
    <property type="match status" value="1"/>
</dbReference>
<dbReference type="OrthoDB" id="9787527at2"/>
<sequence length="332" mass="37695">MILSLQKLFRKRGRPAVKQRKNEVRRETPLISANLRLTLRYSLFALIFSPAFSQKNNPSKEEWIQLFNGKDLSGWDIKVAGEDLNVNYKNTFRAENGMIRIMYDQYKTFDNKYGHIYYKDPYSYYILKFDYRFLGDQVPGGASWNVRNSGVMIHSQSAKSLTKDQDFPISLEIQTLGGLGKGVRHTANLCTPGTIVEMGGKVIPDHCIDSQSKTYDGDQWVSVTAVVLGDSIIHHIIEGDTVLTYEKTKVGGGYISKQNDFASGHVGNPDYWLKLDNTPLKEGYIALQSESHAIDFKNIELLNLKGCMVKNALNYKSYYRVADNGACKFKKR</sequence>
<gene>
    <name evidence="2" type="ORF">GJJ30_16010</name>
</gene>
<dbReference type="InterPro" id="IPR010496">
    <property type="entry name" value="AL/BT2_dom"/>
</dbReference>
<dbReference type="Proteomes" id="UP000441754">
    <property type="component" value="Unassembled WGS sequence"/>
</dbReference>
<evidence type="ECO:0000313" key="3">
    <source>
        <dbReference type="Proteomes" id="UP000441754"/>
    </source>
</evidence>
<dbReference type="Gene3D" id="2.60.120.560">
    <property type="entry name" value="Exo-inulinase, domain 1"/>
    <property type="match status" value="1"/>
</dbReference>
<proteinExistence type="predicted"/>